<evidence type="ECO:0000256" key="1">
    <source>
        <dbReference type="SAM" id="MobiDB-lite"/>
    </source>
</evidence>
<accession>A0A1G7QSC3</accession>
<dbReference type="Pfam" id="PF19100">
    <property type="entry name" value="DUF5787"/>
    <property type="match status" value="1"/>
</dbReference>
<sequence>MSEFAFEVALSARLESDREAVIARQLGTACHGNRVMDLVVVEPGPGFDDRAAITPEHIPAPAIESDVGPGTARYWKDAFDIRPERAEAVVDRAVELGFFGRERRNGRTYVRQTARYPDDWFDSLVGIENKPDLGRPGDLETQLRKDVSLGLLDEVILATESHVTGAHLNRIPEVVGVWRFFPDSGEREVIREPTPLDTDETGIDVLERRTARTDVAVVTAAEKRRQRRRVAERAYGKGWRTYDFPDCAEVEARERFERGGLPYCAWKGRIVDPARECGPDCDGYDSADPPDVDAAAERAAGQPWDPEPEGRQRRQSGLDRFT</sequence>
<dbReference type="EMBL" id="FNBK01000013">
    <property type="protein sequence ID" value="SDG01412.1"/>
    <property type="molecule type" value="Genomic_DNA"/>
</dbReference>
<name>A0A1G7QSC3_9EURY</name>
<reference evidence="3" key="1">
    <citation type="submission" date="2016-10" db="EMBL/GenBank/DDBJ databases">
        <authorList>
            <person name="Varghese N."/>
            <person name="Submissions S."/>
        </authorList>
    </citation>
    <scope>NUCLEOTIDE SEQUENCE [LARGE SCALE GENOMIC DNA]</scope>
    <source>
        <strain evidence="3">IBRC-M 10760</strain>
    </source>
</reference>
<dbReference type="STRING" id="660518.SAMN05216218_11376"/>
<proteinExistence type="predicted"/>
<evidence type="ECO:0000313" key="2">
    <source>
        <dbReference type="EMBL" id="SDG01412.1"/>
    </source>
</evidence>
<dbReference type="AlphaFoldDB" id="A0A1G7QSC3"/>
<dbReference type="InterPro" id="IPR043901">
    <property type="entry name" value="DUF5787"/>
</dbReference>
<protein>
    <submittedName>
        <fullName evidence="2">Uncharacterized protein</fullName>
    </submittedName>
</protein>
<feature type="compositionally biased region" description="Acidic residues" evidence="1">
    <location>
        <begin position="282"/>
        <end position="291"/>
    </location>
</feature>
<keyword evidence="3" id="KW-1185">Reference proteome</keyword>
<dbReference type="Proteomes" id="UP000199076">
    <property type="component" value="Unassembled WGS sequence"/>
</dbReference>
<dbReference type="RefSeq" id="WP_092694084.1">
    <property type="nucleotide sequence ID" value="NZ_FNBK01000013.1"/>
</dbReference>
<gene>
    <name evidence="2" type="ORF">SAMN05216218_11376</name>
</gene>
<organism evidence="2 3">
    <name type="scientific">Halorientalis regularis</name>
    <dbReference type="NCBI Taxonomy" id="660518"/>
    <lineage>
        <taxon>Archaea</taxon>
        <taxon>Methanobacteriati</taxon>
        <taxon>Methanobacteriota</taxon>
        <taxon>Stenosarchaea group</taxon>
        <taxon>Halobacteria</taxon>
        <taxon>Halobacteriales</taxon>
        <taxon>Haloarculaceae</taxon>
        <taxon>Halorientalis</taxon>
    </lineage>
</organism>
<evidence type="ECO:0000313" key="3">
    <source>
        <dbReference type="Proteomes" id="UP000199076"/>
    </source>
</evidence>
<feature type="region of interest" description="Disordered" evidence="1">
    <location>
        <begin position="277"/>
        <end position="322"/>
    </location>
</feature>
<dbReference type="OrthoDB" id="211869at2157"/>